<proteinExistence type="predicted"/>
<reference evidence="1" key="1">
    <citation type="submission" date="2019-08" db="EMBL/GenBank/DDBJ databases">
        <authorList>
            <person name="Kucharzyk K."/>
            <person name="Murdoch R.W."/>
            <person name="Higgins S."/>
            <person name="Loffler F."/>
        </authorList>
    </citation>
    <scope>NUCLEOTIDE SEQUENCE</scope>
</reference>
<dbReference type="AlphaFoldDB" id="A0A645D8K2"/>
<evidence type="ECO:0000313" key="1">
    <source>
        <dbReference type="EMBL" id="MPM85716.1"/>
    </source>
</evidence>
<comment type="caution">
    <text evidence="1">The sequence shown here is derived from an EMBL/GenBank/DDBJ whole genome shotgun (WGS) entry which is preliminary data.</text>
</comment>
<accession>A0A645D8K2</accession>
<sequence length="29" mass="3164">MGAVLAKMAESGETLKPMDANTIDWIKKN</sequence>
<dbReference type="EMBL" id="VSSQ01033940">
    <property type="protein sequence ID" value="MPM85716.1"/>
    <property type="molecule type" value="Genomic_DNA"/>
</dbReference>
<name>A0A645D8K2_9ZZZZ</name>
<organism evidence="1">
    <name type="scientific">bioreactor metagenome</name>
    <dbReference type="NCBI Taxonomy" id="1076179"/>
    <lineage>
        <taxon>unclassified sequences</taxon>
        <taxon>metagenomes</taxon>
        <taxon>ecological metagenomes</taxon>
    </lineage>
</organism>
<protein>
    <submittedName>
        <fullName evidence="1">Uncharacterized protein</fullName>
    </submittedName>
</protein>
<gene>
    <name evidence="1" type="ORF">SDC9_132797</name>
</gene>